<dbReference type="GO" id="GO:0009982">
    <property type="term" value="F:pseudouridine synthase activity"/>
    <property type="evidence" value="ECO:0007669"/>
    <property type="project" value="InterPro"/>
</dbReference>
<dbReference type="Proteomes" id="UP001054945">
    <property type="component" value="Unassembled WGS sequence"/>
</dbReference>
<reference evidence="4 5" key="1">
    <citation type="submission" date="2021-06" db="EMBL/GenBank/DDBJ databases">
        <title>Caerostris extrusa draft genome.</title>
        <authorList>
            <person name="Kono N."/>
            <person name="Arakawa K."/>
        </authorList>
    </citation>
    <scope>NUCLEOTIDE SEQUENCE [LARGE SCALE GENOMIC DNA]</scope>
</reference>
<proteinExistence type="predicted"/>
<evidence type="ECO:0000256" key="2">
    <source>
        <dbReference type="SAM" id="MobiDB-lite"/>
    </source>
</evidence>
<evidence type="ECO:0000259" key="3">
    <source>
        <dbReference type="PROSITE" id="PS51061"/>
    </source>
</evidence>
<evidence type="ECO:0000313" key="5">
    <source>
        <dbReference type="Proteomes" id="UP001054945"/>
    </source>
</evidence>
<sequence length="242" mass="27304">MAATSDCRQIISQHYYFLFAVLSDDGHLSLFLSNQDFQGQLTCRHPRISSKMDSNNTSKRALNSQTDENCSPPSKKLCSESDESHIESSLNNKSQSENSCNAIDRSKLAFGRVSEEDVGITEYISNLPGFTAVMKERYSDFVVNEIDTEGNVVRLTNFSQPQNPENDVKVDDLLDAATVKSLEELVADEKSDVKIDVTDMDKDARKQIHVAIRKMFDGVESSTEDKDEKKFIIVKKFQTKKR</sequence>
<feature type="domain" description="R3H" evidence="3">
    <location>
        <begin position="172"/>
        <end position="238"/>
    </location>
</feature>
<feature type="compositionally biased region" description="Polar residues" evidence="2">
    <location>
        <begin position="87"/>
        <end position="98"/>
    </location>
</feature>
<dbReference type="GO" id="GO:0003723">
    <property type="term" value="F:RNA binding"/>
    <property type="evidence" value="ECO:0007669"/>
    <property type="project" value="InterPro"/>
</dbReference>
<name>A0AAV4XCS3_CAEEX</name>
<accession>A0AAV4XCS3</accession>
<keyword evidence="5" id="KW-1185">Reference proteome</keyword>
<protein>
    <submittedName>
        <fullName evidence="4">Pseudouridylate synthase 7 homolog</fullName>
    </submittedName>
</protein>
<dbReference type="PANTHER" id="PTHR13326:SF31">
    <property type="entry name" value="PSEUDOURIDYLATE SYNTHASE 7 HOMOLOG"/>
    <property type="match status" value="1"/>
</dbReference>
<feature type="region of interest" description="Disordered" evidence="2">
    <location>
        <begin position="48"/>
        <end position="98"/>
    </location>
</feature>
<feature type="compositionally biased region" description="Basic and acidic residues" evidence="2">
    <location>
        <begin position="77"/>
        <end position="86"/>
    </location>
</feature>
<keyword evidence="1" id="KW-0819">tRNA processing</keyword>
<gene>
    <name evidence="4" type="primary">PUS7</name>
    <name evidence="4" type="ORF">CEXT_417301</name>
</gene>
<evidence type="ECO:0000313" key="4">
    <source>
        <dbReference type="EMBL" id="GIY92394.1"/>
    </source>
</evidence>
<dbReference type="PROSITE" id="PS51061">
    <property type="entry name" value="R3H"/>
    <property type="match status" value="1"/>
</dbReference>
<dbReference type="InterPro" id="IPR001374">
    <property type="entry name" value="R3H_dom"/>
</dbReference>
<dbReference type="GO" id="GO:0005634">
    <property type="term" value="C:nucleus"/>
    <property type="evidence" value="ECO:0007669"/>
    <property type="project" value="TreeGrafter"/>
</dbReference>
<dbReference type="PANTHER" id="PTHR13326">
    <property type="entry name" value="TRNA PSEUDOURIDINE SYNTHASE D"/>
    <property type="match status" value="1"/>
</dbReference>
<comment type="caution">
    <text evidence="4">The sequence shown here is derived from an EMBL/GenBank/DDBJ whole genome shotgun (WGS) entry which is preliminary data.</text>
</comment>
<dbReference type="GO" id="GO:0008033">
    <property type="term" value="P:tRNA processing"/>
    <property type="evidence" value="ECO:0007669"/>
    <property type="project" value="UniProtKB-KW"/>
</dbReference>
<evidence type="ECO:0000256" key="1">
    <source>
        <dbReference type="ARBA" id="ARBA00022694"/>
    </source>
</evidence>
<dbReference type="EMBL" id="BPLR01000135">
    <property type="protein sequence ID" value="GIY92394.1"/>
    <property type="molecule type" value="Genomic_DNA"/>
</dbReference>
<dbReference type="InterPro" id="IPR001656">
    <property type="entry name" value="PsdUridine_synth_TruD"/>
</dbReference>
<dbReference type="AlphaFoldDB" id="A0AAV4XCS3"/>
<feature type="compositionally biased region" description="Polar residues" evidence="2">
    <location>
        <begin position="51"/>
        <end position="72"/>
    </location>
</feature>
<dbReference type="GO" id="GO:0001522">
    <property type="term" value="P:pseudouridine synthesis"/>
    <property type="evidence" value="ECO:0007669"/>
    <property type="project" value="InterPro"/>
</dbReference>
<organism evidence="4 5">
    <name type="scientific">Caerostris extrusa</name>
    <name type="common">Bark spider</name>
    <name type="synonym">Caerostris bankana</name>
    <dbReference type="NCBI Taxonomy" id="172846"/>
    <lineage>
        <taxon>Eukaryota</taxon>
        <taxon>Metazoa</taxon>
        <taxon>Ecdysozoa</taxon>
        <taxon>Arthropoda</taxon>
        <taxon>Chelicerata</taxon>
        <taxon>Arachnida</taxon>
        <taxon>Araneae</taxon>
        <taxon>Araneomorphae</taxon>
        <taxon>Entelegynae</taxon>
        <taxon>Araneoidea</taxon>
        <taxon>Araneidae</taxon>
        <taxon>Caerostris</taxon>
    </lineage>
</organism>